<dbReference type="STRING" id="1454001.AW08_03701"/>
<keyword evidence="5" id="KW-0805">Transcription regulation</keyword>
<dbReference type="SMART" id="SM00862">
    <property type="entry name" value="Trans_reg_C"/>
    <property type="match status" value="1"/>
</dbReference>
<dbReference type="GO" id="GO:0032993">
    <property type="term" value="C:protein-DNA complex"/>
    <property type="evidence" value="ECO:0007669"/>
    <property type="project" value="TreeGrafter"/>
</dbReference>
<keyword evidence="3 8" id="KW-0597">Phosphoprotein</keyword>
<evidence type="ECO:0000256" key="1">
    <source>
        <dbReference type="ARBA" id="ARBA00004496"/>
    </source>
</evidence>
<accession>A0A011PDT3</accession>
<evidence type="ECO:0000313" key="13">
    <source>
        <dbReference type="Proteomes" id="UP000020218"/>
    </source>
</evidence>
<comment type="subcellular location">
    <subcellularLocation>
        <location evidence="1">Cytoplasm</location>
    </subcellularLocation>
</comment>
<evidence type="ECO:0000259" key="11">
    <source>
        <dbReference type="PROSITE" id="PS51755"/>
    </source>
</evidence>
<dbReference type="PROSITE" id="PS51755">
    <property type="entry name" value="OMPR_PHOB"/>
    <property type="match status" value="1"/>
</dbReference>
<dbReference type="InterPro" id="IPR039420">
    <property type="entry name" value="WalR-like"/>
</dbReference>
<sequence length="220" mass="23999">MRVLLVEDDPMIGKSVQQGLRQDGCAVDWVRDARAGELALATAPYELLLLDLGLPGASGLDLLARLRRAGNRVPVLVITARDSVADRIKGLDTGADDYLVKPFDLDELSARMRAVLRRHAGRATPLLVAGDLQLDPATHELTQNGQPVLLSAREFALLQALLERPGTPLSRADLEERLYGWGEEIASNAVEVHIHSLRRKLGAERIRNIRGVGYLVPSAP</sequence>
<dbReference type="SMART" id="SM00448">
    <property type="entry name" value="REC"/>
    <property type="match status" value="1"/>
</dbReference>
<evidence type="ECO:0000256" key="5">
    <source>
        <dbReference type="ARBA" id="ARBA00023015"/>
    </source>
</evidence>
<keyword evidence="13" id="KW-1185">Reference proteome</keyword>
<dbReference type="GO" id="GO:0005829">
    <property type="term" value="C:cytosol"/>
    <property type="evidence" value="ECO:0007669"/>
    <property type="project" value="TreeGrafter"/>
</dbReference>
<dbReference type="Gene3D" id="6.10.250.690">
    <property type="match status" value="1"/>
</dbReference>
<dbReference type="PATRIC" id="fig|1454001.3.peg.3739"/>
<keyword evidence="2" id="KW-0963">Cytoplasm</keyword>
<evidence type="ECO:0000256" key="7">
    <source>
        <dbReference type="ARBA" id="ARBA00023163"/>
    </source>
</evidence>
<gene>
    <name evidence="12" type="primary">qseB_3</name>
    <name evidence="12" type="ORF">AW08_03701</name>
</gene>
<dbReference type="GO" id="GO:0000156">
    <property type="term" value="F:phosphorelay response regulator activity"/>
    <property type="evidence" value="ECO:0007669"/>
    <property type="project" value="TreeGrafter"/>
</dbReference>
<dbReference type="InterPro" id="IPR001867">
    <property type="entry name" value="OmpR/PhoB-type_DNA-bd"/>
</dbReference>
<dbReference type="PANTHER" id="PTHR48111:SF35">
    <property type="entry name" value="TRANSCRIPTIONAL REGULATORY PROTEIN QSEB"/>
    <property type="match status" value="1"/>
</dbReference>
<dbReference type="Pfam" id="PF00072">
    <property type="entry name" value="Response_reg"/>
    <property type="match status" value="1"/>
</dbReference>
<dbReference type="AlphaFoldDB" id="A0A011PDT3"/>
<evidence type="ECO:0000256" key="8">
    <source>
        <dbReference type="PROSITE-ProRule" id="PRU00169"/>
    </source>
</evidence>
<dbReference type="FunFam" id="3.40.50.2300:FF:000002">
    <property type="entry name" value="DNA-binding response regulator PhoP"/>
    <property type="match status" value="1"/>
</dbReference>
<evidence type="ECO:0000256" key="6">
    <source>
        <dbReference type="ARBA" id="ARBA00023125"/>
    </source>
</evidence>
<evidence type="ECO:0000256" key="9">
    <source>
        <dbReference type="PROSITE-ProRule" id="PRU01091"/>
    </source>
</evidence>
<dbReference type="Proteomes" id="UP000020218">
    <property type="component" value="Unassembled WGS sequence"/>
</dbReference>
<evidence type="ECO:0000259" key="10">
    <source>
        <dbReference type="PROSITE" id="PS50110"/>
    </source>
</evidence>
<reference evidence="12" key="1">
    <citation type="submission" date="2014-02" db="EMBL/GenBank/DDBJ databases">
        <title>Expanding our view of genomic diversity in Candidatus Accumulibacter clades.</title>
        <authorList>
            <person name="Skennerton C.T."/>
            <person name="Barr J.J."/>
            <person name="Slater F.R."/>
            <person name="Bond P.L."/>
            <person name="Tyson G.W."/>
        </authorList>
    </citation>
    <scope>NUCLEOTIDE SEQUENCE [LARGE SCALE GENOMIC DNA]</scope>
</reference>
<dbReference type="CDD" id="cd17624">
    <property type="entry name" value="REC_OmpR_PmrA-like"/>
    <property type="match status" value="1"/>
</dbReference>
<dbReference type="GO" id="GO:0006355">
    <property type="term" value="P:regulation of DNA-templated transcription"/>
    <property type="evidence" value="ECO:0007669"/>
    <property type="project" value="InterPro"/>
</dbReference>
<proteinExistence type="predicted"/>
<evidence type="ECO:0000256" key="2">
    <source>
        <dbReference type="ARBA" id="ARBA00022490"/>
    </source>
</evidence>
<dbReference type="EMBL" id="JFAX01000035">
    <property type="protein sequence ID" value="EXI64454.1"/>
    <property type="molecule type" value="Genomic_DNA"/>
</dbReference>
<feature type="domain" description="OmpR/PhoB-type" evidence="11">
    <location>
        <begin position="124"/>
        <end position="218"/>
    </location>
</feature>
<keyword evidence="6 9" id="KW-0238">DNA-binding</keyword>
<protein>
    <submittedName>
        <fullName evidence="12">Transcriptional regulatory protein QseB</fullName>
    </submittedName>
</protein>
<evidence type="ECO:0000313" key="12">
    <source>
        <dbReference type="EMBL" id="EXI64454.1"/>
    </source>
</evidence>
<comment type="caution">
    <text evidence="12">The sequence shown here is derived from an EMBL/GenBank/DDBJ whole genome shotgun (WGS) entry which is preliminary data.</text>
</comment>
<dbReference type="Gene3D" id="1.10.10.10">
    <property type="entry name" value="Winged helix-like DNA-binding domain superfamily/Winged helix DNA-binding domain"/>
    <property type="match status" value="1"/>
</dbReference>
<feature type="DNA-binding region" description="OmpR/PhoB-type" evidence="9">
    <location>
        <begin position="124"/>
        <end position="218"/>
    </location>
</feature>
<feature type="modified residue" description="4-aspartylphosphate" evidence="8">
    <location>
        <position position="51"/>
    </location>
</feature>
<dbReference type="SUPFAM" id="SSF52172">
    <property type="entry name" value="CheY-like"/>
    <property type="match status" value="1"/>
</dbReference>
<dbReference type="InterPro" id="IPR011006">
    <property type="entry name" value="CheY-like_superfamily"/>
</dbReference>
<feature type="domain" description="Response regulatory" evidence="10">
    <location>
        <begin position="2"/>
        <end position="116"/>
    </location>
</feature>
<evidence type="ECO:0000256" key="3">
    <source>
        <dbReference type="ARBA" id="ARBA00022553"/>
    </source>
</evidence>
<name>A0A011PDT3_9PROT</name>
<dbReference type="PROSITE" id="PS50110">
    <property type="entry name" value="RESPONSE_REGULATORY"/>
    <property type="match status" value="1"/>
</dbReference>
<dbReference type="GO" id="GO:0000976">
    <property type="term" value="F:transcription cis-regulatory region binding"/>
    <property type="evidence" value="ECO:0007669"/>
    <property type="project" value="TreeGrafter"/>
</dbReference>
<organism evidence="12 13">
    <name type="scientific">Candidatus Accumulibacter adjunctus</name>
    <dbReference type="NCBI Taxonomy" id="1454001"/>
    <lineage>
        <taxon>Bacteria</taxon>
        <taxon>Pseudomonadati</taxon>
        <taxon>Pseudomonadota</taxon>
        <taxon>Betaproteobacteria</taxon>
        <taxon>Candidatus Accumulibacter</taxon>
    </lineage>
</organism>
<dbReference type="InterPro" id="IPR036388">
    <property type="entry name" value="WH-like_DNA-bd_sf"/>
</dbReference>
<keyword evidence="7" id="KW-0804">Transcription</keyword>
<dbReference type="Gene3D" id="3.40.50.2300">
    <property type="match status" value="1"/>
</dbReference>
<keyword evidence="4" id="KW-0902">Two-component regulatory system</keyword>
<evidence type="ECO:0000256" key="4">
    <source>
        <dbReference type="ARBA" id="ARBA00023012"/>
    </source>
</evidence>
<dbReference type="Pfam" id="PF00486">
    <property type="entry name" value="Trans_reg_C"/>
    <property type="match status" value="1"/>
</dbReference>
<dbReference type="InterPro" id="IPR001789">
    <property type="entry name" value="Sig_transdc_resp-reg_receiver"/>
</dbReference>
<dbReference type="CDD" id="cd00383">
    <property type="entry name" value="trans_reg_C"/>
    <property type="match status" value="1"/>
</dbReference>
<dbReference type="PANTHER" id="PTHR48111">
    <property type="entry name" value="REGULATOR OF RPOS"/>
    <property type="match status" value="1"/>
</dbReference>